<dbReference type="OrthoDB" id="3243178at2759"/>
<dbReference type="AlphaFoldDB" id="A0A8H4TEH6"/>
<dbReference type="Proteomes" id="UP000622797">
    <property type="component" value="Unassembled WGS sequence"/>
</dbReference>
<reference evidence="1" key="2">
    <citation type="submission" date="2020-05" db="EMBL/GenBank/DDBJ databases">
        <authorList>
            <person name="Kim H.-S."/>
            <person name="Proctor R.H."/>
            <person name="Brown D.W."/>
        </authorList>
    </citation>
    <scope>NUCLEOTIDE SEQUENCE</scope>
    <source>
        <strain evidence="1">NRRL 20472</strain>
    </source>
</reference>
<proteinExistence type="predicted"/>
<sequence length="404" mass="46708">MGCWDCFCCFCSGPLENARERWIRFLTEDMAPEDWPDGSKIRERDSDGSVPAATLDEIVTISERDGAVWERCVCVTPEASESFVSPHCVVDPYGGAEIEGWSQDLNTGNDLFLLIHPVCLAFVCRHNSITPKQLWESFYGEGSHYQAYGGDLNGLMYCVDYYEMKERSGQDFRFAHWDTEGRECLNPESMKEVEWLLARPTYLPAPQQLQLVTTKAPSSRESRKVFELPELLDNILTYIVDMPVHVIESELKEDSQIFEAQSAVTTAKTLLSLAQVDRWFYQAIVGNRQDLFFRAIQNFGWMLPFCPADWSDSEWPDTILEDRTVLRGSNIDWRGYMLKCVNKMTPHIRNRWRLHKMAVQFARGTNAHKSEENPNWFWNAGRLAFKPDLQKPDAQGWEVGVRWW</sequence>
<reference evidence="1" key="1">
    <citation type="journal article" date="2020" name="BMC Genomics">
        <title>Correction to: Identification and distribution of gene clusters required for synthesis of sphingolipid metabolism inhibitors in diverse species of the filamentous fungus Fusarium.</title>
        <authorList>
            <person name="Kim H.S."/>
            <person name="Lohmar J.M."/>
            <person name="Busman M."/>
            <person name="Brown D.W."/>
            <person name="Naumann T.A."/>
            <person name="Divon H.H."/>
            <person name="Lysoe E."/>
            <person name="Uhlig S."/>
            <person name="Proctor R.H."/>
        </authorList>
    </citation>
    <scope>NUCLEOTIDE SEQUENCE</scope>
    <source>
        <strain evidence="1">NRRL 20472</strain>
    </source>
</reference>
<dbReference type="EMBL" id="JABEXW010000756">
    <property type="protein sequence ID" value="KAF4956393.1"/>
    <property type="molecule type" value="Genomic_DNA"/>
</dbReference>
<evidence type="ECO:0000313" key="2">
    <source>
        <dbReference type="Proteomes" id="UP000622797"/>
    </source>
</evidence>
<gene>
    <name evidence="1" type="ORF">FSARC_11595</name>
</gene>
<evidence type="ECO:0000313" key="1">
    <source>
        <dbReference type="EMBL" id="KAF4956393.1"/>
    </source>
</evidence>
<name>A0A8H4TEH6_9HYPO</name>
<organism evidence="1 2">
    <name type="scientific">Fusarium sarcochroum</name>
    <dbReference type="NCBI Taxonomy" id="1208366"/>
    <lineage>
        <taxon>Eukaryota</taxon>
        <taxon>Fungi</taxon>
        <taxon>Dikarya</taxon>
        <taxon>Ascomycota</taxon>
        <taxon>Pezizomycotina</taxon>
        <taxon>Sordariomycetes</taxon>
        <taxon>Hypocreomycetidae</taxon>
        <taxon>Hypocreales</taxon>
        <taxon>Nectriaceae</taxon>
        <taxon>Fusarium</taxon>
        <taxon>Fusarium lateritium species complex</taxon>
    </lineage>
</organism>
<comment type="caution">
    <text evidence="1">The sequence shown here is derived from an EMBL/GenBank/DDBJ whole genome shotgun (WGS) entry which is preliminary data.</text>
</comment>
<accession>A0A8H4TEH6</accession>
<keyword evidence="2" id="KW-1185">Reference proteome</keyword>
<protein>
    <submittedName>
        <fullName evidence="1">Uncharacterized protein</fullName>
    </submittedName>
</protein>